<dbReference type="RefSeq" id="WP_024981578.1">
    <property type="nucleotide sequence ID" value="NZ_CBCRUM010000007.1"/>
</dbReference>
<reference evidence="5" key="1">
    <citation type="submission" date="2016-10" db="EMBL/GenBank/DDBJ databases">
        <authorList>
            <person name="Varghese N."/>
            <person name="Submissions S."/>
        </authorList>
    </citation>
    <scope>NUCLEOTIDE SEQUENCE [LARGE SCALE GENOMIC DNA]</scope>
    <source>
        <strain evidence="5">DSM 4002</strain>
    </source>
</reference>
<evidence type="ECO:0000256" key="3">
    <source>
        <dbReference type="SAM" id="MobiDB-lite"/>
    </source>
</evidence>
<gene>
    <name evidence="4" type="ORF">SAMN05444143_101813</name>
</gene>
<dbReference type="NCBIfam" id="TIGR01552">
    <property type="entry name" value="phd_fam"/>
    <property type="match status" value="1"/>
</dbReference>
<evidence type="ECO:0000256" key="1">
    <source>
        <dbReference type="ARBA" id="ARBA00009981"/>
    </source>
</evidence>
<evidence type="ECO:0000313" key="4">
    <source>
        <dbReference type="EMBL" id="SFM63387.1"/>
    </source>
</evidence>
<sequence>MEAVSVTEFRNNIKKYLDIAKEEELIIYRSKNESFVITPLKKRDKDESLLSPAQKKAIDEALEDVANGNLHSNASVQEETKKRFPHLFTR</sequence>
<organism evidence="4 5">
    <name type="scientific">Flavobacterium succinicans</name>
    <dbReference type="NCBI Taxonomy" id="29536"/>
    <lineage>
        <taxon>Bacteria</taxon>
        <taxon>Pseudomonadati</taxon>
        <taxon>Bacteroidota</taxon>
        <taxon>Flavobacteriia</taxon>
        <taxon>Flavobacteriales</taxon>
        <taxon>Flavobacteriaceae</taxon>
        <taxon>Flavobacterium</taxon>
    </lineage>
</organism>
<dbReference type="InterPro" id="IPR006442">
    <property type="entry name" value="Antitoxin_Phd/YefM"/>
</dbReference>
<feature type="region of interest" description="Disordered" evidence="3">
    <location>
        <begin position="69"/>
        <end position="90"/>
    </location>
</feature>
<dbReference type="Proteomes" id="UP000182961">
    <property type="component" value="Unassembled WGS sequence"/>
</dbReference>
<comment type="similarity">
    <text evidence="1 2">Belongs to the phD/YefM antitoxin family.</text>
</comment>
<evidence type="ECO:0000256" key="2">
    <source>
        <dbReference type="RuleBase" id="RU362080"/>
    </source>
</evidence>
<keyword evidence="5" id="KW-1185">Reference proteome</keyword>
<evidence type="ECO:0000313" key="5">
    <source>
        <dbReference type="Proteomes" id="UP000182961"/>
    </source>
</evidence>
<protein>
    <recommendedName>
        <fullName evidence="2">Antitoxin</fullName>
    </recommendedName>
</protein>
<dbReference type="eggNOG" id="ENOG5033IJK">
    <property type="taxonomic scope" value="Bacteria"/>
</dbReference>
<name>A0A1I4SFZ7_9FLAO</name>
<dbReference type="Gene3D" id="3.40.1620.10">
    <property type="entry name" value="YefM-like domain"/>
    <property type="match status" value="1"/>
</dbReference>
<dbReference type="InterPro" id="IPR036165">
    <property type="entry name" value="YefM-like_sf"/>
</dbReference>
<dbReference type="SUPFAM" id="SSF143120">
    <property type="entry name" value="YefM-like"/>
    <property type="match status" value="1"/>
</dbReference>
<comment type="function">
    <text evidence="2">Antitoxin component of a type II toxin-antitoxin (TA) system.</text>
</comment>
<proteinExistence type="inferred from homology"/>
<dbReference type="AlphaFoldDB" id="A0A1I4SFZ7"/>
<dbReference type="Pfam" id="PF02604">
    <property type="entry name" value="PhdYeFM_antitox"/>
    <property type="match status" value="1"/>
</dbReference>
<dbReference type="EMBL" id="FOUT01000001">
    <property type="protein sequence ID" value="SFM63387.1"/>
    <property type="molecule type" value="Genomic_DNA"/>
</dbReference>
<accession>A0A1I4SFZ7</accession>